<feature type="non-terminal residue" evidence="2">
    <location>
        <position position="1"/>
    </location>
</feature>
<dbReference type="Pfam" id="PF01955">
    <property type="entry name" value="CbiZ"/>
    <property type="match status" value="1"/>
</dbReference>
<sequence length="512" mass="57093">IHDQIKIISRKLARIPKSHRKRVMRIMGRATSDTIYTPSAGSFQNLLIKLAGGIPPAFGKNEPIVPVTLKQWQSFNPQVIYGCGGDAELVKAFLLKPGWKNVDAVKNGNIYFFPCDLTCRISVNTGLFVQWLSATIYEDEFLKRENLVERERIVARHRLDTPLNLPYIASAEILDAIVWDFLHKTLVISFTEPIDIISTLEGPRKAVTVVGNSYSPPPCWNMYHRLSFEATRKHMYDVLKLSSEKTSMLFTGANMDNLSVQKVEEDGFVVYALVTAGVRGNAQRMSKDRGNFKEPGTINIILLTNRYLTPRAMTRAIITATEAKTAALQDLDIRSTQNPLAWQATGTGTDEIIVVSGRGPEANLTGGHSKLGELIARAVYAGVLDAVRKQNGITKNRTVFERLNERKLELFGLIKPRRCGQAYDRRKLLSKVQATLLKPRYAALIEIAFAISDAYDRGLLHDLSLFESLCDSVKWELSGKNQPQIPKAQKVPSFADLPVPLGMALDAIINSE</sequence>
<dbReference type="InterPro" id="IPR052209">
    <property type="entry name" value="CbiZ"/>
</dbReference>
<feature type="domain" description="Fe/B12 periplasmic-binding" evidence="1">
    <location>
        <begin position="1"/>
        <end position="140"/>
    </location>
</feature>
<dbReference type="InterPro" id="IPR002491">
    <property type="entry name" value="ABC_transptr_periplasmic_BD"/>
</dbReference>
<dbReference type="SUPFAM" id="SSF53807">
    <property type="entry name" value="Helical backbone' metal receptor"/>
    <property type="match status" value="1"/>
</dbReference>
<reference evidence="2" key="1">
    <citation type="journal article" date="2020" name="mSystems">
        <title>Genome- and Community-Level Interaction Insights into Carbon Utilization and Element Cycling Functions of Hydrothermarchaeota in Hydrothermal Sediment.</title>
        <authorList>
            <person name="Zhou Z."/>
            <person name="Liu Y."/>
            <person name="Xu W."/>
            <person name="Pan J."/>
            <person name="Luo Z.H."/>
            <person name="Li M."/>
        </authorList>
    </citation>
    <scope>NUCLEOTIDE SEQUENCE [LARGE SCALE GENOMIC DNA]</scope>
    <source>
        <strain evidence="2">HyVt-19</strain>
    </source>
</reference>
<protein>
    <submittedName>
        <fullName evidence="2">Adenosylcobinamide amidohydrolase</fullName>
    </submittedName>
</protein>
<accession>A0A7C1B0Q5</accession>
<dbReference type="PROSITE" id="PS50983">
    <property type="entry name" value="FE_B12_PBP"/>
    <property type="match status" value="1"/>
</dbReference>
<dbReference type="AlphaFoldDB" id="A0A7C1B0Q5"/>
<organism evidence="2">
    <name type="scientific">Thermodesulforhabdus norvegica</name>
    <dbReference type="NCBI Taxonomy" id="39841"/>
    <lineage>
        <taxon>Bacteria</taxon>
        <taxon>Pseudomonadati</taxon>
        <taxon>Thermodesulfobacteriota</taxon>
        <taxon>Syntrophobacteria</taxon>
        <taxon>Syntrophobacterales</taxon>
        <taxon>Thermodesulforhabdaceae</taxon>
        <taxon>Thermodesulforhabdus</taxon>
    </lineage>
</organism>
<dbReference type="EMBL" id="DQZW01000045">
    <property type="protein sequence ID" value="HDL89461.1"/>
    <property type="molecule type" value="Genomic_DNA"/>
</dbReference>
<evidence type="ECO:0000259" key="1">
    <source>
        <dbReference type="PROSITE" id="PS50983"/>
    </source>
</evidence>
<comment type="caution">
    <text evidence="2">The sequence shown here is derived from an EMBL/GenBank/DDBJ whole genome shotgun (WGS) entry which is preliminary data.</text>
</comment>
<name>A0A7C1B0Q5_9BACT</name>
<gene>
    <name evidence="2" type="ORF">ENG14_00985</name>
</gene>
<proteinExistence type="predicted"/>
<evidence type="ECO:0000313" key="2">
    <source>
        <dbReference type="EMBL" id="HDL89461.1"/>
    </source>
</evidence>
<dbReference type="PANTHER" id="PTHR35336:SF5">
    <property type="entry name" value="ADENOSYLCOBINAMIDE AMIDOHYDROLASE"/>
    <property type="match status" value="1"/>
</dbReference>
<dbReference type="Proteomes" id="UP000886355">
    <property type="component" value="Unassembled WGS sequence"/>
</dbReference>
<dbReference type="PANTHER" id="PTHR35336">
    <property type="entry name" value="ADENOSYLCOBINAMIDE AMIDOHYDROLASE"/>
    <property type="match status" value="1"/>
</dbReference>
<dbReference type="Gene3D" id="3.40.50.1980">
    <property type="entry name" value="Nitrogenase molybdenum iron protein domain"/>
    <property type="match status" value="1"/>
</dbReference>
<dbReference type="InterPro" id="IPR002808">
    <property type="entry name" value="AdoCbi_amidolase"/>
</dbReference>